<feature type="compositionally biased region" description="Low complexity" evidence="1">
    <location>
        <begin position="48"/>
        <end position="67"/>
    </location>
</feature>
<feature type="non-terminal residue" evidence="2">
    <location>
        <position position="1"/>
    </location>
</feature>
<proteinExistence type="predicted"/>
<evidence type="ECO:0000256" key="1">
    <source>
        <dbReference type="SAM" id="MobiDB-lite"/>
    </source>
</evidence>
<sequence length="80" mass="8012">GVIHRSRKRAAGAHGGGAGRAARALPGRGARRRPAHRVRRGGPGARRGGAPAAGVPGRLPARPPRGGTAVGGEQHQRVGL</sequence>
<gene>
    <name evidence="2" type="ORF">AVDCRST_MAG89-4163</name>
</gene>
<feature type="region of interest" description="Disordered" evidence="1">
    <location>
        <begin position="1"/>
        <end position="80"/>
    </location>
</feature>
<name>A0A6J4MRI4_9BACT</name>
<dbReference type="EMBL" id="CADCTV010000870">
    <property type="protein sequence ID" value="CAA9366765.1"/>
    <property type="molecule type" value="Genomic_DNA"/>
</dbReference>
<organism evidence="2">
    <name type="scientific">uncultured Gemmatimonadota bacterium</name>
    <dbReference type="NCBI Taxonomy" id="203437"/>
    <lineage>
        <taxon>Bacteria</taxon>
        <taxon>Pseudomonadati</taxon>
        <taxon>Gemmatimonadota</taxon>
        <taxon>environmental samples</taxon>
    </lineage>
</organism>
<feature type="compositionally biased region" description="Basic residues" evidence="1">
    <location>
        <begin position="1"/>
        <end position="11"/>
    </location>
</feature>
<reference evidence="2" key="1">
    <citation type="submission" date="2020-02" db="EMBL/GenBank/DDBJ databases">
        <authorList>
            <person name="Meier V. D."/>
        </authorList>
    </citation>
    <scope>NUCLEOTIDE SEQUENCE</scope>
    <source>
        <strain evidence="2">AVDCRST_MAG89</strain>
    </source>
</reference>
<feature type="non-terminal residue" evidence="2">
    <location>
        <position position="80"/>
    </location>
</feature>
<evidence type="ECO:0000313" key="2">
    <source>
        <dbReference type="EMBL" id="CAA9366765.1"/>
    </source>
</evidence>
<dbReference type="AlphaFoldDB" id="A0A6J4MRI4"/>
<accession>A0A6J4MRI4</accession>
<protein>
    <submittedName>
        <fullName evidence="2">Uncharacterized protein</fullName>
    </submittedName>
</protein>
<feature type="compositionally biased region" description="Basic residues" evidence="1">
    <location>
        <begin position="29"/>
        <end position="40"/>
    </location>
</feature>